<feature type="domain" description="VWFD" evidence="11">
    <location>
        <begin position="1"/>
        <end position="53"/>
    </location>
</feature>
<dbReference type="SUPFAM" id="SSF57567">
    <property type="entry name" value="Serine protease inhibitors"/>
    <property type="match status" value="3"/>
</dbReference>
<evidence type="ECO:0000259" key="9">
    <source>
        <dbReference type="PROSITE" id="PS50041"/>
    </source>
</evidence>
<evidence type="ECO:0000256" key="2">
    <source>
        <dbReference type="ARBA" id="ARBA00022525"/>
    </source>
</evidence>
<dbReference type="InterPro" id="IPR025155">
    <property type="entry name" value="WxxW_domain"/>
</dbReference>
<dbReference type="PANTHER" id="PTHR11339">
    <property type="entry name" value="EXTRACELLULAR MATRIX GLYCOPROTEIN RELATED"/>
    <property type="match status" value="1"/>
</dbReference>
<feature type="domain" description="C-type lectin" evidence="9">
    <location>
        <begin position="931"/>
        <end position="1041"/>
    </location>
</feature>
<feature type="domain" description="VWFD" evidence="11">
    <location>
        <begin position="331"/>
        <end position="504"/>
    </location>
</feature>
<keyword evidence="12" id="KW-1185">Reference proteome</keyword>
<evidence type="ECO:0000256" key="8">
    <source>
        <dbReference type="SAM" id="MobiDB-lite"/>
    </source>
</evidence>
<feature type="region of interest" description="Disordered" evidence="8">
    <location>
        <begin position="1125"/>
        <end position="1274"/>
    </location>
</feature>
<dbReference type="SUPFAM" id="SSF56436">
    <property type="entry name" value="C-type lectin-like"/>
    <property type="match status" value="7"/>
</dbReference>
<dbReference type="CDD" id="cd19941">
    <property type="entry name" value="TIL"/>
    <property type="match status" value="3"/>
</dbReference>
<dbReference type="Pfam" id="PF08742">
    <property type="entry name" value="C8"/>
    <property type="match status" value="2"/>
</dbReference>
<feature type="domain" description="C-type lectin" evidence="9">
    <location>
        <begin position="2095"/>
        <end position="2205"/>
    </location>
</feature>
<keyword evidence="6" id="KW-1015">Disulfide bond</keyword>
<dbReference type="PROSITE" id="PS51233">
    <property type="entry name" value="VWFD"/>
    <property type="match status" value="3"/>
</dbReference>
<dbReference type="GO" id="GO:0005201">
    <property type="term" value="F:extracellular matrix structural constituent"/>
    <property type="evidence" value="ECO:0000318"/>
    <property type="project" value="GO_Central"/>
</dbReference>
<dbReference type="PROSITE" id="PS50184">
    <property type="entry name" value="VWFC_2"/>
    <property type="match status" value="2"/>
</dbReference>
<dbReference type="InterPro" id="IPR016187">
    <property type="entry name" value="CTDL_fold"/>
</dbReference>
<feature type="domain" description="C-type lectin" evidence="9">
    <location>
        <begin position="3507"/>
        <end position="3622"/>
    </location>
</feature>
<dbReference type="KEGG" id="bfo:118405014"/>
<protein>
    <submittedName>
        <fullName evidence="13">Mucin-5AC-like</fullName>
    </submittedName>
</protein>
<reference evidence="13" key="2">
    <citation type="submission" date="2025-08" db="UniProtKB">
        <authorList>
            <consortium name="RefSeq"/>
        </authorList>
    </citation>
    <scope>IDENTIFICATION</scope>
    <source>
        <strain evidence="13">S238N-H82</strain>
        <tissue evidence="13">Testes</tissue>
    </source>
</reference>
<dbReference type="InterPro" id="IPR014853">
    <property type="entry name" value="VWF/SSPO/ZAN-like_Cys-rich_dom"/>
</dbReference>
<feature type="domain" description="VWFC" evidence="10">
    <location>
        <begin position="3070"/>
        <end position="3140"/>
    </location>
</feature>
<dbReference type="SMART" id="SM00216">
    <property type="entry name" value="VWD"/>
    <property type="match status" value="2"/>
</dbReference>
<comment type="subcellular location">
    <subcellularLocation>
        <location evidence="1">Secreted</location>
    </subcellularLocation>
</comment>
<dbReference type="SMART" id="SM00041">
    <property type="entry name" value="CT"/>
    <property type="match status" value="1"/>
</dbReference>
<dbReference type="CDD" id="cd00037">
    <property type="entry name" value="CLECT"/>
    <property type="match status" value="7"/>
</dbReference>
<dbReference type="GO" id="GO:0031012">
    <property type="term" value="C:extracellular matrix"/>
    <property type="evidence" value="ECO:0000318"/>
    <property type="project" value="GO_Central"/>
</dbReference>
<dbReference type="Pfam" id="PF13330">
    <property type="entry name" value="Mucin2_WxxW"/>
    <property type="match status" value="6"/>
</dbReference>
<dbReference type="SMART" id="SM00214">
    <property type="entry name" value="VWC"/>
    <property type="match status" value="2"/>
</dbReference>
<organism evidence="12 13">
    <name type="scientific">Branchiostoma floridae</name>
    <name type="common">Florida lancelet</name>
    <name type="synonym">Amphioxus</name>
    <dbReference type="NCBI Taxonomy" id="7739"/>
    <lineage>
        <taxon>Eukaryota</taxon>
        <taxon>Metazoa</taxon>
        <taxon>Chordata</taxon>
        <taxon>Cephalochordata</taxon>
        <taxon>Leptocardii</taxon>
        <taxon>Amphioxiformes</taxon>
        <taxon>Branchiostomatidae</taxon>
        <taxon>Branchiostoma</taxon>
    </lineage>
</organism>
<dbReference type="InterPro" id="IPR016186">
    <property type="entry name" value="C-type_lectin-like/link_sf"/>
</dbReference>
<keyword evidence="4" id="KW-0677">Repeat</keyword>
<feature type="region of interest" description="Disordered" evidence="8">
    <location>
        <begin position="2288"/>
        <end position="2333"/>
    </location>
</feature>
<feature type="domain" description="C-type lectin" evidence="9">
    <location>
        <begin position="2363"/>
        <end position="2473"/>
    </location>
</feature>
<reference evidence="12" key="1">
    <citation type="journal article" date="2020" name="Nat. Ecol. Evol.">
        <title>Deeply conserved synteny resolves early events in vertebrate evolution.</title>
        <authorList>
            <person name="Simakov O."/>
            <person name="Marletaz F."/>
            <person name="Yue J.X."/>
            <person name="O'Connell B."/>
            <person name="Jenkins J."/>
            <person name="Brandt A."/>
            <person name="Calef R."/>
            <person name="Tung C.H."/>
            <person name="Huang T.K."/>
            <person name="Schmutz J."/>
            <person name="Satoh N."/>
            <person name="Yu J.K."/>
            <person name="Putnam N.H."/>
            <person name="Green R.E."/>
            <person name="Rokhsar D.S."/>
        </authorList>
    </citation>
    <scope>NUCLEOTIDE SEQUENCE [LARGE SCALE GENOMIC DNA]</scope>
    <source>
        <strain evidence="12">S238N-H82</strain>
    </source>
</reference>
<evidence type="ECO:0000256" key="1">
    <source>
        <dbReference type="ARBA" id="ARBA00004613"/>
    </source>
</evidence>
<evidence type="ECO:0000256" key="5">
    <source>
        <dbReference type="ARBA" id="ARBA00023008"/>
    </source>
</evidence>
<feature type="domain" description="VWFC" evidence="10">
    <location>
        <begin position="3278"/>
        <end position="3346"/>
    </location>
</feature>
<feature type="region of interest" description="Disordered" evidence="8">
    <location>
        <begin position="2556"/>
        <end position="2633"/>
    </location>
</feature>
<dbReference type="OrthoDB" id="6262482at2759"/>
<evidence type="ECO:0000259" key="10">
    <source>
        <dbReference type="PROSITE" id="PS50184"/>
    </source>
</evidence>
<dbReference type="OMA" id="GYDICEN"/>
<feature type="region of interest" description="Disordered" evidence="8">
    <location>
        <begin position="1498"/>
        <end position="1656"/>
    </location>
</feature>
<dbReference type="InterPro" id="IPR001846">
    <property type="entry name" value="VWF_type-D"/>
</dbReference>
<dbReference type="InterPro" id="IPR036084">
    <property type="entry name" value="Ser_inhib-like_sf"/>
</dbReference>
<evidence type="ECO:0000256" key="4">
    <source>
        <dbReference type="ARBA" id="ARBA00022737"/>
    </source>
</evidence>
<dbReference type="GO" id="GO:0005615">
    <property type="term" value="C:extracellular space"/>
    <property type="evidence" value="ECO:0000318"/>
    <property type="project" value="GO_Central"/>
</dbReference>
<dbReference type="InterPro" id="IPR001304">
    <property type="entry name" value="C-type_lectin-like"/>
</dbReference>
<evidence type="ECO:0000256" key="6">
    <source>
        <dbReference type="ARBA" id="ARBA00023157"/>
    </source>
</evidence>
<feature type="domain" description="C-type lectin" evidence="9">
    <location>
        <begin position="637"/>
        <end position="746"/>
    </location>
</feature>
<feature type="region of interest" description="Disordered" evidence="8">
    <location>
        <begin position="830"/>
        <end position="899"/>
    </location>
</feature>
<proteinExistence type="predicted"/>
<sequence length="3690" mass="393852">MVEVEPSYIGATQGLCGIYNGNQADDCYTRGGMPIDNMDEFGNSWKASACPDVHTGLTLISPCDLVTPRTGQANRLCAVIKSSVFANCHPEVDPDFYFEKCRDDTCRCERGLSCTCESVAHYAYLCKKCGHINSWIDAPELEGACSVTCPPGKVYQECGSSCGRTCRELAEEDHLCDDQCVDGCNCPPGQYETPEGTCVFKRDCPCYFEGRQCYNGEVMCTSPGGEPESCPEGQNYIDCSAPEHANTQGAACQSTCETLGQESLCFATTCVSGCVCPGNLVKDGDRCVEPENCRCRYGGHWYERDDFVIKECNTCYCNGGMWNCTFKQCDGTCTIYGDPHYFTFDGIRFRFQGDCGYVLATDHCHNQTGRFRVVAENVPCGTTGATCAKSITITLQLLEIILEPDKEPFTRAVAGSLYGFTQFNWRIFSIGFFTIVQVDIGLTIIWDRGTRIRIKLSPHHQGKVCGMCGNFNNNPNDDFTTRNQDPVSTGYHFGNSWKISSACPDQTKVISPCERNPHREPWARRHCSIIVNEELFGSCHSVVNPKPYYDACVYDTCGCDSGGDCECFCTAVAAFADKCSTYGFHVRWRTQEICPTQCEDLNVDDECEWHYDPCGTACPPTCEDPWPECHYGEEYSLGISCYQIGPEEASYHDAKIYCAANGGIMVTLSSADEVGFAMDNFGGNTFFVNAHWSTAQNAWLLDDGTPASQLDPLNPPDGSSTEKCLVMMNGLLTAASCDDAYQFICENTGTPGAEDEDDEAARDEGFDICDEPMDIECRNVRTGDVLENGETSDGLSCTLEHGAQCSYDCENYEVRYRCCHVMPQCTTTVAPTTAAPPTTTAAPPTTTAAPPTTTAAPPTTTAAPPTTTAAPPTTTAAPPTTTAAPPTTTAAPPTTTAAPPTTICEPQLVWSPWIDLHCPPTICQDDVEDSLGLSCYHLPPEEFTYPQAKIYCEMIDGGTVVILDSPDEAVYVMELFDGEVFFVNAHWSTDEEKWLLDDGTPAFEGYPIDVPPGSSDTPCLLSMNGVLTPATCDEARNFLCELPGTPGPEDEDDETARDEGYDICENPIDIQCQNLITGEILENGDVGSDGLVCTLEDGAQCDNNCDNYQVRYECSYPMPECTTPAPPTTTAAPPTTTAAPPTTTAAPHTTTAAPPTTTAAPPTTTAAPPTTTAAPPTTTAAPPTTTAAPTTTTAAPPTTTAAPPTTTAAPPTTTAAPPTTTAAPPTTTAAPPTTTAAPPTTTAAPPTTTAAPPTTTAAPPTTTAAPPTTTAAPPTTICEPQLVWSPWIDLHCPPTTCPYDLEHSLGLSCYQLPPEEFTYPQAKIYCEMIAGGTVVILDSPDEAVYVMELFDGEVFFVNAHWSTDEEKWLLDDGTPAFEGYPIDVPPGSSDTPCLLSMNGVLTPATCDEARNFLCEIPGTPGPEDEDDETARDEGYDICENPIDIECENQNTGEILENGQEGSDGLVCSLENGAQCDYNCDNYQVRWLCSYPMPQCTTTAPPTTAPPPTTTAAPPPTTTAAPPPTTTAAPPPTTTAAPPPTTTAAPPPTTTAAPPPTTTAAPPPTTTAPPPPTTTAPPPPTTTAPPPPTTTAPPPPTTTAPPPPTTTAAPPPTTTAAPPPTTTAAPPPTTTAAPPPTTTAAPPPTTTAAPPTTGPPPTTICEPVCLWTEWIDTHCPPTECADDNDMSLGEECYHYETEEEDKESAELICQQGGGSLLTLSSPDEYGFIMDTYGENTFYVGAQWTDGAWAWDDGTTEGLDLLVLLEVPNGSDAEPCLMMMAGDLIATSCDVALEFICETPGELGEEVEDDESARENGYDLCEEPMDIECREVGDDYVLADGGMSMDGHTICSLETGAYCEYNCSNYEVRYKCCHAMTECTTPGPTTTPPTTAAPTTAAPTTAAPTTAAPTTAAPTTAAPTTAAPTTAAPTTAAPTTAAPTTAAPTTAAPTTAAPTTAAPTTAAPTTAAPTTAAPTTAAPTTAAPTTAAPTTAAPTTAAPTTAAPTTAAPTTAAPTTAAPTTAAPTTAAPTTAAPTTAAPTTAAPTTAAPTTAAPTTAAPTTTAAPPTTICEPILEWSEWIDTHCPPTVCEDGVELSLGLSCYEIGPTDADNYTDANIYCAANGGFVVTLSSADEVGYLMEQFGQDTFYINAQWSTSDNKWLLEDGSPADMLELLDVPDGSSSTPCLMMMDGELTAESCDIATQVICESTGTPGPEDEDDESARDEGYDICENPIDIECQNLNTGEILENGGVGSDGLTCTLEDGAQCDYNCDNWQVRYECSYPMPQCTTTAPPTTTAAPPTTTAAPPTTTAAPPTTTAAPPTTTAAPPTTTAAPPTTICEPILEWSEWIDTNNPTVCEDGVEHSLGESCYETGPTDEDNYSDASAYCDANGGVVVTLSSQDEVVYLMEEFGDDTFYINAQWSTSDNKWLLEDGSPADILELLDVPDGSSSTPCLMMMDGELTAESCDIATQVICESTGTPGPEDEDDESARDDGYDICENPIDIECQNLNTGEILENGGVGSDGLTCTLADGAQCDYNCDNWQVRYECSYPMPQCTTTAPPTTAAPPTTTAAPPTTTAAPPTTTAAPPTTTAAPPTTTAAPTTAAPTTEAPTTAAPTTAAPTTEAPTTAGPTTLVPTTLVPTTVAPTTTCADTCNVLHLPSLYTSKKWFYTVGTTWTVQNCFTYTCSDCGEIIVDEPECPPPLGGLCQNGKIPLYFSDGCCTHFACGCECIGWGDPHYQGMDGGYFPFQGAGDFVLSQSTANDLFSIIGTNVDCRTLPNANFFYHNSPYGPDDVVTCTSAITLHYGGHEFKVVHQNLQMYIDGSPTAWGTYRVGGVEAIRKFGNVDVWFWIEQYGIFVQYSNLGYKVTIRIEPGDLAAYGIDGLCGTCNNNQTDDCSEVNPEECGCEYLVENGLAHKNDCIATTPPPPNENCTHLVDVCDEYLSANPIRNSLMEECFKFVDPEVFRRACRYDVAHCVSECESIEAFATTCFEESRRQNEPICIDWRSELPHCSLNCSESLVERSCTCQTTCDAPDDHCDDADMIQDGCFCPDGYLFDEDTNQCVPEEECLHCVDDQGNPVPIGSTWVPGGDSCQICTCHGPNYFDCEYKECVPVEQPVCEGLCKIKRNVDNFDPCCPEYECACEVPCDVPPVPVCGYGYVAINVQSPDDCGPIYECICDNSTCDPTLPECNQFEELQITDTDCCNIYECVCVGCPPLPEISCEDGYEPVEVPFNFGCNCSTLECQPLPDYCIYEDSDFVDYITQLGIPLPPGIDIGQTFYEPGDIWQAAFGCVECTCLETVEDENHEHGGRLHEIECYPTEDCDTTCPEPCTAYTPSTIPGTCCGTCEPIPCCVVGLDGGETFYGVNDTYGLPGDNCTVCECIEIVAPPFSHPTVMETCMPHICLPEPELPGFCYHDPYTVETYTEGGPEGFCCVKHNCFRREGTPEESCQPYNYTDNIHYSTEDEDGHELDCVSTAKVLHTYCEGQCTTQATLHTSPPHCPPDWHSDDGISCYKIIHEERDYQGAADKCAELDGRLASFWTADKEAYLLQLLANYTGTQDLWVGLAIDPDTGVWTWTDGMEAEPNTNWASITEAIDGDICAAVTPAGVFVSRDCLWSFPFICERAPTTKVRDLCRCCTASTFEEEDVPMYCSSSSPTGEDKSFYFSHRIITECVCEEHYCEDEDEHEVPLG</sequence>
<dbReference type="Gene3D" id="2.10.25.10">
    <property type="entry name" value="Laminin"/>
    <property type="match status" value="3"/>
</dbReference>
<name>A0A9J7KIL3_BRAFL</name>
<dbReference type="Pfam" id="PF01826">
    <property type="entry name" value="TIL"/>
    <property type="match status" value="1"/>
</dbReference>
<dbReference type="PROSITE" id="PS50041">
    <property type="entry name" value="C_TYPE_LECTIN_2"/>
    <property type="match status" value="7"/>
</dbReference>
<feature type="compositionally biased region" description="Low complexity" evidence="8">
    <location>
        <begin position="1128"/>
        <end position="1274"/>
    </location>
</feature>
<dbReference type="SMART" id="SM00034">
    <property type="entry name" value="CLECT"/>
    <property type="match status" value="7"/>
</dbReference>
<keyword evidence="7" id="KW-0325">Glycoprotein</keyword>
<dbReference type="Gene3D" id="3.10.100.10">
    <property type="entry name" value="Mannose-Binding Protein A, subunit A"/>
    <property type="match status" value="7"/>
</dbReference>
<dbReference type="InterPro" id="IPR050780">
    <property type="entry name" value="Mucin_vWF_Thrombospondin_sf"/>
</dbReference>
<dbReference type="InterPro" id="IPR006207">
    <property type="entry name" value="Cys_knot_C"/>
</dbReference>
<dbReference type="Pfam" id="PF00059">
    <property type="entry name" value="Lectin_C"/>
    <property type="match status" value="5"/>
</dbReference>
<dbReference type="InterPro" id="IPR002919">
    <property type="entry name" value="TIL_dom"/>
</dbReference>
<gene>
    <name evidence="13" type="primary">LOC118405014</name>
</gene>
<dbReference type="PANTHER" id="PTHR11339:SF386">
    <property type="entry name" value="HEMOLECTIN, ISOFORM A"/>
    <property type="match status" value="1"/>
</dbReference>
<feature type="region of interest" description="Disordered" evidence="8">
    <location>
        <begin position="1881"/>
        <end position="2064"/>
    </location>
</feature>
<evidence type="ECO:0000256" key="3">
    <source>
        <dbReference type="ARBA" id="ARBA00022729"/>
    </source>
</evidence>
<dbReference type="RefSeq" id="XP_035660307.1">
    <property type="nucleotide sequence ID" value="XM_035804414.1"/>
</dbReference>
<dbReference type="Pfam" id="PF00094">
    <property type="entry name" value="VWD"/>
    <property type="match status" value="3"/>
</dbReference>
<dbReference type="SMART" id="SM00832">
    <property type="entry name" value="C8"/>
    <property type="match status" value="3"/>
</dbReference>
<dbReference type="Proteomes" id="UP000001554">
    <property type="component" value="Chromosome 17"/>
</dbReference>
<evidence type="ECO:0000313" key="12">
    <source>
        <dbReference type="Proteomes" id="UP000001554"/>
    </source>
</evidence>
<evidence type="ECO:0000256" key="7">
    <source>
        <dbReference type="ARBA" id="ARBA00023180"/>
    </source>
</evidence>
<dbReference type="InterPro" id="IPR001007">
    <property type="entry name" value="VWF_dom"/>
</dbReference>
<feature type="domain" description="VWFD" evidence="11">
    <location>
        <begin position="2726"/>
        <end position="2919"/>
    </location>
</feature>
<keyword evidence="5" id="KW-0186">Copper</keyword>
<keyword evidence="3" id="KW-0732">Signal</keyword>
<accession>A0A9J7KIL3</accession>
<feature type="domain" description="C-type lectin" evidence="9">
    <location>
        <begin position="1687"/>
        <end position="1796"/>
    </location>
</feature>
<dbReference type="GeneID" id="118405014"/>
<keyword evidence="2" id="KW-0964">Secreted</keyword>
<evidence type="ECO:0000313" key="13">
    <source>
        <dbReference type="RefSeq" id="XP_035660307.1"/>
    </source>
</evidence>
<feature type="compositionally biased region" description="Pro residues" evidence="8">
    <location>
        <begin position="1502"/>
        <end position="1644"/>
    </location>
</feature>
<feature type="domain" description="C-type lectin" evidence="9">
    <location>
        <begin position="1305"/>
        <end position="1415"/>
    </location>
</feature>
<evidence type="ECO:0000259" key="11">
    <source>
        <dbReference type="PROSITE" id="PS51233"/>
    </source>
</evidence>